<evidence type="ECO:0000259" key="3">
    <source>
        <dbReference type="Pfam" id="PF05426"/>
    </source>
</evidence>
<comment type="caution">
    <text evidence="4">The sequence shown here is derived from an EMBL/GenBank/DDBJ whole genome shotgun (WGS) entry which is preliminary data.</text>
</comment>
<dbReference type="EMBL" id="MCGN01000004">
    <property type="protein sequence ID" value="ORY97962.1"/>
    <property type="molecule type" value="Genomic_DNA"/>
</dbReference>
<keyword evidence="1" id="KW-0732">Signal</keyword>
<sequence>NDYVSLARYFWPNNSTANGLPYIRRDGYVNPDIKKVPDYDQFRDAVQQIQYLSLAYHYFDNTTYAQKASKRVADWFINPKSRMNPHLQYASLVRGYDSGRAKGIIDLHVLPDLLDAIAILQHSPVWPKGYNAQLRWWTMQYIRWLRESPNGQFEQSAHNNHGTFYDVQLASLYLFLGDKHNAREVINNATALRIAPQISTTGEQYQETARPFSWFYSIFNLQGLIRLAEIGRQVGVDLYTYQTVDGKGVRPALDFLLPYALNETAWPFSNVDGFNAS</sequence>
<feature type="non-terminal residue" evidence="4">
    <location>
        <position position="277"/>
    </location>
</feature>
<dbReference type="GO" id="GO:0016829">
    <property type="term" value="F:lyase activity"/>
    <property type="evidence" value="ECO:0007669"/>
    <property type="project" value="UniProtKB-KW"/>
</dbReference>
<organism evidence="4 5">
    <name type="scientific">Syncephalastrum racemosum</name>
    <name type="common">Filamentous fungus</name>
    <dbReference type="NCBI Taxonomy" id="13706"/>
    <lineage>
        <taxon>Eukaryota</taxon>
        <taxon>Fungi</taxon>
        <taxon>Fungi incertae sedis</taxon>
        <taxon>Mucoromycota</taxon>
        <taxon>Mucoromycotina</taxon>
        <taxon>Mucoromycetes</taxon>
        <taxon>Mucorales</taxon>
        <taxon>Syncephalastraceae</taxon>
        <taxon>Syncephalastrum</taxon>
    </lineage>
</organism>
<evidence type="ECO:0000313" key="5">
    <source>
        <dbReference type="Proteomes" id="UP000242180"/>
    </source>
</evidence>
<dbReference type="SUPFAM" id="SSF48230">
    <property type="entry name" value="Chondroitin AC/alginate lyase"/>
    <property type="match status" value="1"/>
</dbReference>
<keyword evidence="2 4" id="KW-0456">Lyase</keyword>
<name>A0A1X2HGE2_SYNRA</name>
<dbReference type="InterPro" id="IPR008929">
    <property type="entry name" value="Chondroitin_lyas"/>
</dbReference>
<dbReference type="Pfam" id="PF05426">
    <property type="entry name" value="Alginate_lyase"/>
    <property type="match status" value="1"/>
</dbReference>
<protein>
    <submittedName>
        <fullName evidence="4">Alginate lyase domain-containing protein</fullName>
    </submittedName>
</protein>
<evidence type="ECO:0000256" key="2">
    <source>
        <dbReference type="ARBA" id="ARBA00023239"/>
    </source>
</evidence>
<dbReference type="OrthoDB" id="63533at2759"/>
<feature type="non-terminal residue" evidence="4">
    <location>
        <position position="1"/>
    </location>
</feature>
<dbReference type="GO" id="GO:0042597">
    <property type="term" value="C:periplasmic space"/>
    <property type="evidence" value="ECO:0007669"/>
    <property type="project" value="InterPro"/>
</dbReference>
<evidence type="ECO:0000313" key="4">
    <source>
        <dbReference type="EMBL" id="ORY97962.1"/>
    </source>
</evidence>
<reference evidence="4 5" key="1">
    <citation type="submission" date="2016-07" db="EMBL/GenBank/DDBJ databases">
        <title>Pervasive Adenine N6-methylation of Active Genes in Fungi.</title>
        <authorList>
            <consortium name="DOE Joint Genome Institute"/>
            <person name="Mondo S.J."/>
            <person name="Dannebaum R.O."/>
            <person name="Kuo R.C."/>
            <person name="Labutti K."/>
            <person name="Haridas S."/>
            <person name="Kuo A."/>
            <person name="Salamov A."/>
            <person name="Ahrendt S.R."/>
            <person name="Lipzen A."/>
            <person name="Sullivan W."/>
            <person name="Andreopoulos W.B."/>
            <person name="Clum A."/>
            <person name="Lindquist E."/>
            <person name="Daum C."/>
            <person name="Ramamoorthy G.K."/>
            <person name="Gryganskyi A."/>
            <person name="Culley D."/>
            <person name="Magnuson J.K."/>
            <person name="James T.Y."/>
            <person name="O'Malley M.A."/>
            <person name="Stajich J.E."/>
            <person name="Spatafora J.W."/>
            <person name="Visel A."/>
            <person name="Grigoriev I.V."/>
        </authorList>
    </citation>
    <scope>NUCLEOTIDE SEQUENCE [LARGE SCALE GENOMIC DNA]</scope>
    <source>
        <strain evidence="4 5">NRRL 2496</strain>
    </source>
</reference>
<evidence type="ECO:0000256" key="1">
    <source>
        <dbReference type="ARBA" id="ARBA00022729"/>
    </source>
</evidence>
<accession>A0A1X2HGE2</accession>
<dbReference type="OMA" id="NNHGSWY"/>
<keyword evidence="5" id="KW-1185">Reference proteome</keyword>
<dbReference type="STRING" id="13706.A0A1X2HGE2"/>
<dbReference type="Gene3D" id="1.50.10.100">
    <property type="entry name" value="Chondroitin AC/alginate lyase"/>
    <property type="match status" value="1"/>
</dbReference>
<dbReference type="Proteomes" id="UP000242180">
    <property type="component" value="Unassembled WGS sequence"/>
</dbReference>
<gene>
    <name evidence="4" type="ORF">BCR43DRAFT_403646</name>
</gene>
<dbReference type="InterPro" id="IPR008397">
    <property type="entry name" value="Alginate_lyase_dom"/>
</dbReference>
<dbReference type="InParanoid" id="A0A1X2HGE2"/>
<feature type="domain" description="Alginate lyase" evidence="3">
    <location>
        <begin position="2"/>
        <end position="266"/>
    </location>
</feature>
<dbReference type="AlphaFoldDB" id="A0A1X2HGE2"/>
<proteinExistence type="predicted"/>